<keyword evidence="2" id="KW-0489">Methyltransferase</keyword>
<evidence type="ECO:0000259" key="1">
    <source>
        <dbReference type="Pfam" id="PF08241"/>
    </source>
</evidence>
<dbReference type="RefSeq" id="WP_135418577.1">
    <property type="nucleotide sequence ID" value="NZ_SRLB01000028.1"/>
</dbReference>
<dbReference type="Proteomes" id="UP000297535">
    <property type="component" value="Unassembled WGS sequence"/>
</dbReference>
<name>A0A4Z0NIR3_9HYPH</name>
<sequence>MSHSPTVAEAVALYDAFAAAYDRSFDTEPMRRVYERLAWEGVAALLPARIGTVVDVGCGTGRNAERLRTLGHAVIGIEPSPEMRAVLAGKPALAHGFTLLPDTMEEAVLPEAASDAVLAMGSLQYAVDPRAAMARLVHWVRPGGLVCVLVDSRIALTFELLRLGRTEEALTRLDEGCGVFSYGGRRSGVHLFDAGGIAALMREAGLGAVETRGILVSASAQGREACSAAIQADEEALLALERRLREVPALADAGKHILAWGYREA</sequence>
<proteinExistence type="predicted"/>
<protein>
    <submittedName>
        <fullName evidence="2">Methyltransferase domain-containing protein</fullName>
    </submittedName>
</protein>
<evidence type="ECO:0000313" key="2">
    <source>
        <dbReference type="EMBL" id="TGD95494.1"/>
    </source>
</evidence>
<dbReference type="CDD" id="cd02440">
    <property type="entry name" value="AdoMet_MTases"/>
    <property type="match status" value="1"/>
</dbReference>
<dbReference type="Pfam" id="PF08241">
    <property type="entry name" value="Methyltransf_11"/>
    <property type="match status" value="1"/>
</dbReference>
<feature type="domain" description="Methyltransferase type 11" evidence="1">
    <location>
        <begin position="54"/>
        <end position="147"/>
    </location>
</feature>
<dbReference type="Gene3D" id="3.40.50.150">
    <property type="entry name" value="Vaccinia Virus protein VP39"/>
    <property type="match status" value="1"/>
</dbReference>
<dbReference type="OrthoDB" id="5298787at2"/>
<dbReference type="PANTHER" id="PTHR43861">
    <property type="entry name" value="TRANS-ACONITATE 2-METHYLTRANSFERASE-RELATED"/>
    <property type="match status" value="1"/>
</dbReference>
<reference evidence="2 3" key="1">
    <citation type="submission" date="2019-04" db="EMBL/GenBank/DDBJ databases">
        <authorList>
            <person name="Feng G."/>
            <person name="Zhu H."/>
        </authorList>
    </citation>
    <scope>NUCLEOTIDE SEQUENCE [LARGE SCALE GENOMIC DNA]</scope>
    <source>
        <strain evidence="2 3">6HR-1</strain>
    </source>
</reference>
<dbReference type="EMBL" id="SRLB01000028">
    <property type="protein sequence ID" value="TGD95494.1"/>
    <property type="molecule type" value="Genomic_DNA"/>
</dbReference>
<organism evidence="2 3">
    <name type="scientific">Methylobacterium nonmethylotrophicum</name>
    <dbReference type="NCBI Taxonomy" id="1141884"/>
    <lineage>
        <taxon>Bacteria</taxon>
        <taxon>Pseudomonadati</taxon>
        <taxon>Pseudomonadota</taxon>
        <taxon>Alphaproteobacteria</taxon>
        <taxon>Hyphomicrobiales</taxon>
        <taxon>Methylobacteriaceae</taxon>
        <taxon>Methylobacterium</taxon>
    </lineage>
</organism>
<evidence type="ECO:0000313" key="3">
    <source>
        <dbReference type="Proteomes" id="UP000297535"/>
    </source>
</evidence>
<accession>A0A4Z0NIR3</accession>
<dbReference type="GO" id="GO:0008757">
    <property type="term" value="F:S-adenosylmethionine-dependent methyltransferase activity"/>
    <property type="evidence" value="ECO:0007669"/>
    <property type="project" value="InterPro"/>
</dbReference>
<dbReference type="PANTHER" id="PTHR43861:SF1">
    <property type="entry name" value="TRANS-ACONITATE 2-METHYLTRANSFERASE"/>
    <property type="match status" value="1"/>
</dbReference>
<dbReference type="InterPro" id="IPR029063">
    <property type="entry name" value="SAM-dependent_MTases_sf"/>
</dbReference>
<comment type="caution">
    <text evidence="2">The sequence shown here is derived from an EMBL/GenBank/DDBJ whole genome shotgun (WGS) entry which is preliminary data.</text>
</comment>
<dbReference type="SUPFAM" id="SSF53335">
    <property type="entry name" value="S-adenosyl-L-methionine-dependent methyltransferases"/>
    <property type="match status" value="1"/>
</dbReference>
<keyword evidence="2" id="KW-0808">Transferase</keyword>
<dbReference type="AlphaFoldDB" id="A0A4Z0NIR3"/>
<gene>
    <name evidence="2" type="ORF">EU555_27465</name>
</gene>
<dbReference type="InterPro" id="IPR013216">
    <property type="entry name" value="Methyltransf_11"/>
</dbReference>
<dbReference type="GO" id="GO:0032259">
    <property type="term" value="P:methylation"/>
    <property type="evidence" value="ECO:0007669"/>
    <property type="project" value="UniProtKB-KW"/>
</dbReference>
<keyword evidence="3" id="KW-1185">Reference proteome</keyword>